<name>A0AAD9TFQ7_9ROSI</name>
<sequence length="351" mass="39908">MTHATIRNRLKDLLKTPEGNWYEGKLTRHDHFDALGHIDDALNRVSTEFDDEDRCQFMASCFGYFLIKHQEMKFSGCVIHRLLLRELHHNGPTNEMQFMLGNQSVRMKNDIHQQYFPRADEVSFQGDEGCSHPRRVSGGVRCCEALIHIYVELETDEGDDRFKIPVWQFRLVEDLDVFDAFPWGAHIFAFEVILALSVKFGTRRVTDMSPRVLKWELSKQPRGKKMTKIFKVRMFARMKPVPTPGETEAPYYKGLNEGASLYVEKDRPQLPPPVINQTTFGGNSGAEGGVSEEGAVIMRNLSPRLGVSRPVTVKDISRTLSERGISGFSLPPPDLLDLQGIPVGALNMMER</sequence>
<comment type="caution">
    <text evidence="1">The sequence shown here is derived from an EMBL/GenBank/DDBJ whole genome shotgun (WGS) entry which is preliminary data.</text>
</comment>
<gene>
    <name evidence="1" type="ORF">Ddye_029755</name>
</gene>
<dbReference type="EMBL" id="JANJYI010000009">
    <property type="protein sequence ID" value="KAK2634963.1"/>
    <property type="molecule type" value="Genomic_DNA"/>
</dbReference>
<dbReference type="AlphaFoldDB" id="A0AAD9TFQ7"/>
<reference evidence="1" key="1">
    <citation type="journal article" date="2023" name="Plant J.">
        <title>Genome sequences and population genomics provide insights into the demographic history, inbreeding, and mutation load of two 'living fossil' tree species of Dipteronia.</title>
        <authorList>
            <person name="Feng Y."/>
            <person name="Comes H.P."/>
            <person name="Chen J."/>
            <person name="Zhu S."/>
            <person name="Lu R."/>
            <person name="Zhang X."/>
            <person name="Li P."/>
            <person name="Qiu J."/>
            <person name="Olsen K.M."/>
            <person name="Qiu Y."/>
        </authorList>
    </citation>
    <scope>NUCLEOTIDE SEQUENCE</scope>
    <source>
        <strain evidence="1">KIB01</strain>
    </source>
</reference>
<accession>A0AAD9TFQ7</accession>
<evidence type="ECO:0000313" key="2">
    <source>
        <dbReference type="Proteomes" id="UP001280121"/>
    </source>
</evidence>
<evidence type="ECO:0008006" key="3">
    <source>
        <dbReference type="Google" id="ProtNLM"/>
    </source>
</evidence>
<keyword evidence="2" id="KW-1185">Reference proteome</keyword>
<proteinExistence type="predicted"/>
<organism evidence="1 2">
    <name type="scientific">Dipteronia dyeriana</name>
    <dbReference type="NCBI Taxonomy" id="168575"/>
    <lineage>
        <taxon>Eukaryota</taxon>
        <taxon>Viridiplantae</taxon>
        <taxon>Streptophyta</taxon>
        <taxon>Embryophyta</taxon>
        <taxon>Tracheophyta</taxon>
        <taxon>Spermatophyta</taxon>
        <taxon>Magnoliopsida</taxon>
        <taxon>eudicotyledons</taxon>
        <taxon>Gunneridae</taxon>
        <taxon>Pentapetalae</taxon>
        <taxon>rosids</taxon>
        <taxon>malvids</taxon>
        <taxon>Sapindales</taxon>
        <taxon>Sapindaceae</taxon>
        <taxon>Hippocastanoideae</taxon>
        <taxon>Acereae</taxon>
        <taxon>Dipteronia</taxon>
    </lineage>
</organism>
<dbReference type="PANTHER" id="PTHR48449">
    <property type="entry name" value="DUF1985 DOMAIN-CONTAINING PROTEIN"/>
    <property type="match status" value="1"/>
</dbReference>
<dbReference type="Proteomes" id="UP001280121">
    <property type="component" value="Unassembled WGS sequence"/>
</dbReference>
<evidence type="ECO:0000313" key="1">
    <source>
        <dbReference type="EMBL" id="KAK2634963.1"/>
    </source>
</evidence>
<protein>
    <recommendedName>
        <fullName evidence="3">DUF1985 domain-containing protein</fullName>
    </recommendedName>
</protein>
<dbReference type="PANTHER" id="PTHR48449:SF1">
    <property type="entry name" value="DUF1985 DOMAIN-CONTAINING PROTEIN"/>
    <property type="match status" value="1"/>
</dbReference>